<proteinExistence type="inferred from homology"/>
<keyword evidence="6 10" id="KW-0067">ATP-binding</keyword>
<evidence type="ECO:0000256" key="10">
    <source>
        <dbReference type="PIRNR" id="PIRNR001563"/>
    </source>
</evidence>
<dbReference type="AlphaFoldDB" id="A0A1J4U1M5"/>
<dbReference type="PANTHER" id="PTHR11136">
    <property type="entry name" value="FOLYLPOLYGLUTAMATE SYNTHASE-RELATED"/>
    <property type="match status" value="1"/>
</dbReference>
<dbReference type="EC" id="6.3.2.17" evidence="2"/>
<evidence type="ECO:0000256" key="2">
    <source>
        <dbReference type="ARBA" id="ARBA00013025"/>
    </source>
</evidence>
<accession>A0A1J4U1M5</accession>
<evidence type="ECO:0000256" key="4">
    <source>
        <dbReference type="ARBA" id="ARBA00022723"/>
    </source>
</evidence>
<keyword evidence="3 10" id="KW-0436">Ligase</keyword>
<dbReference type="SUPFAM" id="SSF53623">
    <property type="entry name" value="MurD-like peptide ligases, catalytic domain"/>
    <property type="match status" value="1"/>
</dbReference>
<comment type="similarity">
    <text evidence="1 10">Belongs to the folylpolyglutamate synthase family.</text>
</comment>
<dbReference type="Gene3D" id="3.40.1190.10">
    <property type="entry name" value="Mur-like, catalytic domain"/>
    <property type="match status" value="1"/>
</dbReference>
<protein>
    <recommendedName>
        <fullName evidence="2">tetrahydrofolate synthase</fullName>
        <ecNumber evidence="2">6.3.2.17</ecNumber>
    </recommendedName>
    <alternativeName>
        <fullName evidence="8">Tetrahydrofolylpolyglutamate synthase</fullName>
    </alternativeName>
</protein>
<gene>
    <name evidence="13" type="ORF">AUJ29_00835</name>
</gene>
<comment type="caution">
    <text evidence="13">The sequence shown here is derived from an EMBL/GenBank/DDBJ whole genome shotgun (WGS) entry which is preliminary data.</text>
</comment>
<dbReference type="InterPro" id="IPR036615">
    <property type="entry name" value="Mur_ligase_C_dom_sf"/>
</dbReference>
<feature type="domain" description="Mur ligase central" evidence="12">
    <location>
        <begin position="154"/>
        <end position="219"/>
    </location>
</feature>
<keyword evidence="4" id="KW-0479">Metal-binding</keyword>
<dbReference type="Pfam" id="PF08245">
    <property type="entry name" value="Mur_ligase_M"/>
    <property type="match status" value="1"/>
</dbReference>
<feature type="domain" description="Mur ligase C-terminal" evidence="11">
    <location>
        <begin position="289"/>
        <end position="413"/>
    </location>
</feature>
<keyword evidence="5 10" id="KW-0547">Nucleotide-binding</keyword>
<evidence type="ECO:0000256" key="8">
    <source>
        <dbReference type="ARBA" id="ARBA00030592"/>
    </source>
</evidence>
<dbReference type="EMBL" id="MNVB01000021">
    <property type="protein sequence ID" value="OIO17832.1"/>
    <property type="molecule type" value="Genomic_DNA"/>
</dbReference>
<evidence type="ECO:0000259" key="11">
    <source>
        <dbReference type="Pfam" id="PF02875"/>
    </source>
</evidence>
<sequence length="433" mass="48910">MIKNNDTKLTMPKFEKYQQSVRFLESLSNLPILDYMRSQRRSSFYLKRTATLVRKLNINLTQFKFIHIAGTSGKGSTVSMVHQSLLAAGKKVGSFYSPHPTTSVERIKVGKKYIQYNAFAKLLDKIKPIMDQVALDDRLGGAPSYFEIFFAIALLYFEEKKCEYVILEVGCGGAFDATNIIPRPLVTAITNIGLDHTEILGATLAAIAKTKSGIIKSGSVFMTTEKRLAITSIFKKICSQRQAVFVSLPIKTTDTHAANSLLAAEISRYLGIDKKHIKIGIKNSPLPCRFEIMQKNPTVVLDGAHNSDKMKSTVGKLKKLNFGRLFLIITLNKNKDARKIITYLNKQLPRQTNVYITRHLIAERTCQNTKLMYNLFKNSKNIKKRIYIDPWQALNSAIKEATKDDLILVTGSFFLAGELRKKWITEKKILQLC</sequence>
<dbReference type="Pfam" id="PF02875">
    <property type="entry name" value="Mur_ligase_C"/>
    <property type="match status" value="1"/>
</dbReference>
<comment type="catalytic activity">
    <reaction evidence="9">
        <text>(6S)-5,6,7,8-tetrahydrofolyl-(gamma-L-Glu)(n) + L-glutamate + ATP = (6S)-5,6,7,8-tetrahydrofolyl-(gamma-L-Glu)(n+1) + ADP + phosphate + H(+)</text>
        <dbReference type="Rhea" id="RHEA:10580"/>
        <dbReference type="Rhea" id="RHEA-COMP:14738"/>
        <dbReference type="Rhea" id="RHEA-COMP:14740"/>
        <dbReference type="ChEBI" id="CHEBI:15378"/>
        <dbReference type="ChEBI" id="CHEBI:29985"/>
        <dbReference type="ChEBI" id="CHEBI:30616"/>
        <dbReference type="ChEBI" id="CHEBI:43474"/>
        <dbReference type="ChEBI" id="CHEBI:141005"/>
        <dbReference type="ChEBI" id="CHEBI:456216"/>
        <dbReference type="EC" id="6.3.2.17"/>
    </reaction>
</comment>
<dbReference type="InterPro" id="IPR013221">
    <property type="entry name" value="Mur_ligase_cen"/>
</dbReference>
<dbReference type="NCBIfam" id="TIGR01499">
    <property type="entry name" value="folC"/>
    <property type="match status" value="1"/>
</dbReference>
<evidence type="ECO:0000313" key="13">
    <source>
        <dbReference type="EMBL" id="OIO17832.1"/>
    </source>
</evidence>
<evidence type="ECO:0000256" key="5">
    <source>
        <dbReference type="ARBA" id="ARBA00022741"/>
    </source>
</evidence>
<dbReference type="InterPro" id="IPR004101">
    <property type="entry name" value="Mur_ligase_C"/>
</dbReference>
<organism evidence="13 14">
    <name type="scientific">Candidatus Kuenenbacteria bacterium CG1_02_38_13</name>
    <dbReference type="NCBI Taxonomy" id="1805235"/>
    <lineage>
        <taxon>Bacteria</taxon>
        <taxon>Candidatus Kueneniibacteriota</taxon>
    </lineage>
</organism>
<dbReference type="GO" id="GO:0008841">
    <property type="term" value="F:dihydrofolate synthase activity"/>
    <property type="evidence" value="ECO:0007669"/>
    <property type="project" value="TreeGrafter"/>
</dbReference>
<evidence type="ECO:0000256" key="1">
    <source>
        <dbReference type="ARBA" id="ARBA00008276"/>
    </source>
</evidence>
<name>A0A1J4U1M5_9BACT</name>
<evidence type="ECO:0000256" key="7">
    <source>
        <dbReference type="ARBA" id="ARBA00022842"/>
    </source>
</evidence>
<evidence type="ECO:0000256" key="9">
    <source>
        <dbReference type="ARBA" id="ARBA00047493"/>
    </source>
</evidence>
<dbReference type="Proteomes" id="UP000182465">
    <property type="component" value="Unassembled WGS sequence"/>
</dbReference>
<evidence type="ECO:0000259" key="12">
    <source>
        <dbReference type="Pfam" id="PF08245"/>
    </source>
</evidence>
<dbReference type="PANTHER" id="PTHR11136:SF0">
    <property type="entry name" value="DIHYDROFOLATE SYNTHETASE-RELATED"/>
    <property type="match status" value="1"/>
</dbReference>
<dbReference type="GO" id="GO:0005524">
    <property type="term" value="F:ATP binding"/>
    <property type="evidence" value="ECO:0007669"/>
    <property type="project" value="UniProtKB-KW"/>
</dbReference>
<dbReference type="Gene3D" id="3.90.190.20">
    <property type="entry name" value="Mur ligase, C-terminal domain"/>
    <property type="match status" value="1"/>
</dbReference>
<evidence type="ECO:0000313" key="14">
    <source>
        <dbReference type="Proteomes" id="UP000182465"/>
    </source>
</evidence>
<evidence type="ECO:0000256" key="6">
    <source>
        <dbReference type="ARBA" id="ARBA00022840"/>
    </source>
</evidence>
<evidence type="ECO:0000256" key="3">
    <source>
        <dbReference type="ARBA" id="ARBA00022598"/>
    </source>
</evidence>
<dbReference type="InterPro" id="IPR036565">
    <property type="entry name" value="Mur-like_cat_sf"/>
</dbReference>
<reference evidence="13 14" key="1">
    <citation type="journal article" date="2016" name="Environ. Microbiol.">
        <title>Genomic resolution of a cold subsurface aquifer community provides metabolic insights for novel microbes adapted to high CO concentrations.</title>
        <authorList>
            <person name="Probst A.J."/>
            <person name="Castelle C.J."/>
            <person name="Singh A."/>
            <person name="Brown C.T."/>
            <person name="Anantharaman K."/>
            <person name="Sharon I."/>
            <person name="Hug L.A."/>
            <person name="Burstein D."/>
            <person name="Emerson J.B."/>
            <person name="Thomas B.C."/>
            <person name="Banfield J.F."/>
        </authorList>
    </citation>
    <scope>NUCLEOTIDE SEQUENCE [LARGE SCALE GENOMIC DNA]</scope>
    <source>
        <strain evidence="13">CG1_02_38_13</strain>
    </source>
</reference>
<dbReference type="GO" id="GO:0004326">
    <property type="term" value="F:tetrahydrofolylpolyglutamate synthase activity"/>
    <property type="evidence" value="ECO:0007669"/>
    <property type="project" value="UniProtKB-EC"/>
</dbReference>
<keyword evidence="7" id="KW-0460">Magnesium</keyword>
<dbReference type="GO" id="GO:0005737">
    <property type="term" value="C:cytoplasm"/>
    <property type="evidence" value="ECO:0007669"/>
    <property type="project" value="TreeGrafter"/>
</dbReference>
<dbReference type="SUPFAM" id="SSF53244">
    <property type="entry name" value="MurD-like peptide ligases, peptide-binding domain"/>
    <property type="match status" value="1"/>
</dbReference>
<dbReference type="InterPro" id="IPR001645">
    <property type="entry name" value="Folylpolyglutamate_synth"/>
</dbReference>
<dbReference type="PIRSF" id="PIRSF001563">
    <property type="entry name" value="Folylpolyglu_synth"/>
    <property type="match status" value="1"/>
</dbReference>
<dbReference type="GO" id="GO:0046872">
    <property type="term" value="F:metal ion binding"/>
    <property type="evidence" value="ECO:0007669"/>
    <property type="project" value="UniProtKB-KW"/>
</dbReference>